<accession>A0A8X8YD87</accession>
<dbReference type="InterPro" id="IPR017900">
    <property type="entry name" value="4Fe4S_Fe_S_CS"/>
</dbReference>
<keyword evidence="7" id="KW-1185">Reference proteome</keyword>
<sequence>MEKLHTYDFCGGDGYDAVVVGSGYGGSVAACRLSMAGFKVCLFEKGRKWEAKDFPSDSFKILSTLRLENKNMGINIGPKDALFQVHIQDDSLAATACGLGGGSLVNAGIILPTTVRARRDPRWPEPWEKYEALVSEMLNVQSVPTVFQNSNIMQQVVDNEYDKSIHEQIKLSINFDVEDSRKFQQPVSCLACGNCLAGCPYNAKNSTDKTYLVSAIEAGCIKRTESEVHYVVRNDDNIYRDKGGFEARSKRRWLVFLNEFDYVASDIVILSAWYSKNTFPVAFERIVNVREAWLGIELQWEQCGLLGWKLSPFKHVWTKRNTVLWSTVSRETRTVHFFIVGVHHSERCDSRCIFKGITTYKWQSSNCFLHVVIDVLKRAVGLKRDQDMVLNVMGYDDSSGQLTFDKVANKIKFCPLEAFQKLAKKLGGALFMSRYRSTSVHLLGGCIAASDASSGVCNPDGQVFDGSSLKGVHDGLIGGQRSIIFDILGNEGSTQNLRAVTTQKLWQKKRCWRNAMHNLSEVEVQTCTSWEVRSLLQGEVGGHIICKSVEMEKMHIVHGEVELYVLEGRKVMSPYLLALYAWRELTTLDVKLSEQTGDKTTNLKGKLRIFALELLKCMCTLEGRSRIEFLSLLTRSLIRTYILQAPRTSHESFTASDFTQRPYPSSKIHEIKTAASNGEAINHDAQRNTIIPSCYSMATQLKAFPYQLSQMIFQAHCLSIVYKLFNVLQSNDVRIHQNVAAPYSDLDDDNGEEQDAASLTNINHEHHTSPPEIHSTPNPAPGKMHIKENQTKLPMAGFSHLRKICNAGFIVDSSGGNTYLIHPERMVLPTLYISGKIVILVTPETSFLPNKYMKLHRYRHERVVVDGFGHSDLLIGEESHERFFPHTQRHIELAEDEQD</sequence>
<gene>
    <name evidence="6" type="ORF">SASPL_111852</name>
</gene>
<evidence type="ECO:0000256" key="2">
    <source>
        <dbReference type="ARBA" id="ARBA00022630"/>
    </source>
</evidence>
<dbReference type="InterPro" id="IPR036188">
    <property type="entry name" value="FAD/NAD-bd_sf"/>
</dbReference>
<dbReference type="Proteomes" id="UP000298416">
    <property type="component" value="Unassembled WGS sequence"/>
</dbReference>
<reference evidence="6" key="1">
    <citation type="submission" date="2018-01" db="EMBL/GenBank/DDBJ databases">
        <authorList>
            <person name="Mao J.F."/>
        </authorList>
    </citation>
    <scope>NUCLEOTIDE SEQUENCE</scope>
    <source>
        <strain evidence="6">Huo1</strain>
        <tissue evidence="6">Leaf</tissue>
    </source>
</reference>
<comment type="caution">
    <text evidence="6">The sequence shown here is derived from an EMBL/GenBank/DDBJ whole genome shotgun (WGS) entry which is preliminary data.</text>
</comment>
<protein>
    <recommendedName>
        <fullName evidence="5">4Fe-4S ferredoxin-type domain-containing protein</fullName>
    </recommendedName>
</protein>
<reference evidence="6" key="2">
    <citation type="submission" date="2020-08" db="EMBL/GenBank/DDBJ databases">
        <title>Plant Genome Project.</title>
        <authorList>
            <person name="Zhang R.-G."/>
        </authorList>
    </citation>
    <scope>NUCLEOTIDE SEQUENCE</scope>
    <source>
        <strain evidence="6">Huo1</strain>
        <tissue evidence="6">Leaf</tissue>
    </source>
</reference>
<dbReference type="InterPro" id="IPR017896">
    <property type="entry name" value="4Fe4S_Fe-S-bd"/>
</dbReference>
<evidence type="ECO:0000313" key="7">
    <source>
        <dbReference type="Proteomes" id="UP000298416"/>
    </source>
</evidence>
<dbReference type="SUPFAM" id="SSF51905">
    <property type="entry name" value="FAD/NAD(P)-binding domain"/>
    <property type="match status" value="1"/>
</dbReference>
<comment type="cofactor">
    <cofactor evidence="1">
        <name>FAD</name>
        <dbReference type="ChEBI" id="CHEBI:57692"/>
    </cofactor>
</comment>
<dbReference type="AlphaFoldDB" id="A0A8X8YD87"/>
<dbReference type="PROSITE" id="PS51257">
    <property type="entry name" value="PROKAR_LIPOPROTEIN"/>
    <property type="match status" value="1"/>
</dbReference>
<organism evidence="6">
    <name type="scientific">Salvia splendens</name>
    <name type="common">Scarlet sage</name>
    <dbReference type="NCBI Taxonomy" id="180675"/>
    <lineage>
        <taxon>Eukaryota</taxon>
        <taxon>Viridiplantae</taxon>
        <taxon>Streptophyta</taxon>
        <taxon>Embryophyta</taxon>
        <taxon>Tracheophyta</taxon>
        <taxon>Spermatophyta</taxon>
        <taxon>Magnoliopsida</taxon>
        <taxon>eudicotyledons</taxon>
        <taxon>Gunneridae</taxon>
        <taxon>Pentapetalae</taxon>
        <taxon>asterids</taxon>
        <taxon>lamiids</taxon>
        <taxon>Lamiales</taxon>
        <taxon>Lamiaceae</taxon>
        <taxon>Nepetoideae</taxon>
        <taxon>Mentheae</taxon>
        <taxon>Salviinae</taxon>
        <taxon>Salvia</taxon>
        <taxon>Salvia subgen. Calosphace</taxon>
        <taxon>core Calosphace</taxon>
    </lineage>
</organism>
<dbReference type="EMBL" id="PNBA02000004">
    <property type="protein sequence ID" value="KAG6427606.1"/>
    <property type="molecule type" value="Genomic_DNA"/>
</dbReference>
<keyword evidence="3" id="KW-0274">FAD</keyword>
<dbReference type="PROSITE" id="PS00198">
    <property type="entry name" value="4FE4S_FER_1"/>
    <property type="match status" value="1"/>
</dbReference>
<dbReference type="GO" id="GO:0016491">
    <property type="term" value="F:oxidoreductase activity"/>
    <property type="evidence" value="ECO:0007669"/>
    <property type="project" value="UniProtKB-KW"/>
</dbReference>
<dbReference type="PANTHER" id="PTHR47470">
    <property type="entry name" value="CHOLESTEROL OXIDASE"/>
    <property type="match status" value="1"/>
</dbReference>
<proteinExistence type="predicted"/>
<dbReference type="PROSITE" id="PS51379">
    <property type="entry name" value="4FE4S_FER_2"/>
    <property type="match status" value="1"/>
</dbReference>
<name>A0A8X8YD87_SALSN</name>
<evidence type="ECO:0000256" key="4">
    <source>
        <dbReference type="ARBA" id="ARBA00023002"/>
    </source>
</evidence>
<evidence type="ECO:0000256" key="1">
    <source>
        <dbReference type="ARBA" id="ARBA00001974"/>
    </source>
</evidence>
<evidence type="ECO:0000313" key="6">
    <source>
        <dbReference type="EMBL" id="KAG6427606.1"/>
    </source>
</evidence>
<keyword evidence="2" id="KW-0285">Flavoprotein</keyword>
<evidence type="ECO:0000259" key="5">
    <source>
        <dbReference type="PROSITE" id="PS51379"/>
    </source>
</evidence>
<dbReference type="Gene3D" id="3.50.50.60">
    <property type="entry name" value="FAD/NAD(P)-binding domain"/>
    <property type="match status" value="1"/>
</dbReference>
<dbReference type="Pfam" id="PF13450">
    <property type="entry name" value="NAD_binding_8"/>
    <property type="match status" value="1"/>
</dbReference>
<dbReference type="InterPro" id="IPR052542">
    <property type="entry name" value="Cholesterol_Oxidase"/>
</dbReference>
<evidence type="ECO:0000256" key="3">
    <source>
        <dbReference type="ARBA" id="ARBA00022827"/>
    </source>
</evidence>
<keyword evidence="4" id="KW-0560">Oxidoreductase</keyword>
<dbReference type="PANTHER" id="PTHR47470:SF1">
    <property type="entry name" value="FAD-DEPENDENT OXIDOREDUCTASE 2 FAD BINDING DOMAIN-CONTAINING PROTEIN"/>
    <property type="match status" value="1"/>
</dbReference>
<feature type="domain" description="4Fe-4S ferredoxin-type" evidence="5">
    <location>
        <begin position="180"/>
        <end position="209"/>
    </location>
</feature>